<dbReference type="InterPro" id="IPR029055">
    <property type="entry name" value="Ntn_hydrolases_N"/>
</dbReference>
<evidence type="ECO:0000256" key="5">
    <source>
        <dbReference type="ARBA" id="ARBA00022813"/>
    </source>
</evidence>
<dbReference type="AlphaFoldDB" id="A0A6P6XSZ7"/>
<keyword evidence="3" id="KW-0645">Protease</keyword>
<evidence type="ECO:0000256" key="6">
    <source>
        <dbReference type="ARBA" id="ARBA00049366"/>
    </source>
</evidence>
<evidence type="ECO:0000256" key="4">
    <source>
        <dbReference type="ARBA" id="ARBA00022801"/>
    </source>
</evidence>
<dbReference type="GO" id="GO:0008798">
    <property type="term" value="F:beta-aspartyl-peptidase activity"/>
    <property type="evidence" value="ECO:0007669"/>
    <property type="project" value="UniProtKB-EC"/>
</dbReference>
<sequence>MVAIIVHGGAAKVAANVVESKLIDLRRSAKIGFLELIRKQSQPNAALDAVEKAVRSMEDSPYFNAGYGSSLTNSGHVEMDAIIADGRDLNFGAVASITDYSNPVSLAKKIMEHSEHCLFDRNGAHEFARQHGFVPISNSQQLVNDLAKQRLEEYKTFRNAIEVDKIKITDTEKPDDHDTVGSVAVDWFGNFAAATSTGGITGKLPGRIGDSPVIGSGAYADNEIGAVSTTGHGEAIMKVCLARDVLYRYEKLINQTNETKMNPMQRAIIESLKSMQQRVDGYGGVIAIGNGHGDIGFGFNTQAMPWAYITVDDNDIDQILSVIDKKVSDDNISKIPVRIHYGYHPNEHLEIIE</sequence>
<dbReference type="SUPFAM" id="SSF56235">
    <property type="entry name" value="N-terminal nucleophile aminohydrolases (Ntn hydrolases)"/>
    <property type="match status" value="1"/>
</dbReference>
<evidence type="ECO:0000256" key="11">
    <source>
        <dbReference type="PIRSR" id="PIRSR600246-3"/>
    </source>
</evidence>
<dbReference type="GO" id="GO:0006508">
    <property type="term" value="P:proteolysis"/>
    <property type="evidence" value="ECO:0007669"/>
    <property type="project" value="UniProtKB-KW"/>
</dbReference>
<dbReference type="Proteomes" id="UP000515146">
    <property type="component" value="Unplaced"/>
</dbReference>
<dbReference type="Gene3D" id="3.60.20.30">
    <property type="entry name" value="(Glycosyl)asparaginase"/>
    <property type="match status" value="1"/>
</dbReference>
<reference evidence="13" key="1">
    <citation type="submission" date="2025-08" db="UniProtKB">
        <authorList>
            <consortium name="RefSeq"/>
        </authorList>
    </citation>
    <scope>IDENTIFICATION</scope>
    <source>
        <strain evidence="13">Airmid</strain>
    </source>
</reference>
<keyword evidence="12" id="KW-1185">Reference proteome</keyword>
<evidence type="ECO:0000256" key="1">
    <source>
        <dbReference type="ARBA" id="ARBA00000306"/>
    </source>
</evidence>
<dbReference type="FunCoup" id="A0A6P6XSZ7">
    <property type="interactions" value="120"/>
</dbReference>
<comment type="similarity">
    <text evidence="2">Belongs to the Ntn-hydrolase family.</text>
</comment>
<gene>
    <name evidence="13" type="primary">LOC113790520</name>
</gene>
<feature type="site" description="Cleavage; by autolysis" evidence="11">
    <location>
        <begin position="178"/>
        <end position="179"/>
    </location>
</feature>
<evidence type="ECO:0000313" key="13">
    <source>
        <dbReference type="RefSeq" id="XP_027195998.1"/>
    </source>
</evidence>
<feature type="binding site" evidence="10">
    <location>
        <begin position="230"/>
        <end position="233"/>
    </location>
    <ligand>
        <name>substrate</name>
    </ligand>
</feature>
<dbReference type="InterPro" id="IPR033844">
    <property type="entry name" value="ASRGL1_meta"/>
</dbReference>
<dbReference type="FunFam" id="3.60.20.30:FF:000001">
    <property type="entry name" value="Isoaspartyl peptidase/L-asparaginase"/>
    <property type="match status" value="1"/>
</dbReference>
<dbReference type="Pfam" id="PF01112">
    <property type="entry name" value="Asparaginase_2"/>
    <property type="match status" value="1"/>
</dbReference>
<dbReference type="GO" id="GO:0005737">
    <property type="term" value="C:cytoplasm"/>
    <property type="evidence" value="ECO:0007669"/>
    <property type="project" value="TreeGrafter"/>
</dbReference>
<dbReference type="GO" id="GO:0033345">
    <property type="term" value="P:L-asparagine catabolic process via L-aspartate"/>
    <property type="evidence" value="ECO:0007669"/>
    <property type="project" value="TreeGrafter"/>
</dbReference>
<evidence type="ECO:0000256" key="10">
    <source>
        <dbReference type="PIRSR" id="PIRSR600246-2"/>
    </source>
</evidence>
<protein>
    <submittedName>
        <fullName evidence="13">Isoaspartyl peptidase/L-asparaginase-like</fullName>
    </submittedName>
</protein>
<dbReference type="KEGG" id="dpte:113790520"/>
<accession>A0A6P6XSZ7</accession>
<dbReference type="PANTHER" id="PTHR10188:SF43">
    <property type="entry name" value="ASPARAGINASE (EUROFUNG)"/>
    <property type="match status" value="1"/>
</dbReference>
<proteinExistence type="inferred from homology"/>
<feature type="active site" description="Nucleophile" evidence="9">
    <location>
        <position position="179"/>
    </location>
</feature>
<comment type="function">
    <text evidence="7">Has both L-asparaginase and beta-aspartyl peptidase activity. Does not have aspartylglucosaminidase activity and is inactive toward GlcNAc-L-Asn. Likewise, has no activity toward glutamine.</text>
</comment>
<organism evidence="12 13">
    <name type="scientific">Dermatophagoides pteronyssinus</name>
    <name type="common">European house dust mite</name>
    <dbReference type="NCBI Taxonomy" id="6956"/>
    <lineage>
        <taxon>Eukaryota</taxon>
        <taxon>Metazoa</taxon>
        <taxon>Ecdysozoa</taxon>
        <taxon>Arthropoda</taxon>
        <taxon>Chelicerata</taxon>
        <taxon>Arachnida</taxon>
        <taxon>Acari</taxon>
        <taxon>Acariformes</taxon>
        <taxon>Sarcoptiformes</taxon>
        <taxon>Astigmata</taxon>
        <taxon>Psoroptidia</taxon>
        <taxon>Analgoidea</taxon>
        <taxon>Pyroglyphidae</taxon>
        <taxon>Dermatophagoidinae</taxon>
        <taxon>Dermatophagoides</taxon>
    </lineage>
</organism>
<evidence type="ECO:0000256" key="7">
    <source>
        <dbReference type="ARBA" id="ARBA00054922"/>
    </source>
</evidence>
<dbReference type="OMA" id="MGIIMVD"/>
<comment type="catalytic activity">
    <reaction evidence="6">
        <text>L-asparagine + H2O = L-aspartate + NH4(+)</text>
        <dbReference type="Rhea" id="RHEA:21016"/>
        <dbReference type="ChEBI" id="CHEBI:15377"/>
        <dbReference type="ChEBI" id="CHEBI:28938"/>
        <dbReference type="ChEBI" id="CHEBI:29991"/>
        <dbReference type="ChEBI" id="CHEBI:58048"/>
        <dbReference type="EC" id="3.5.1.1"/>
    </reaction>
</comment>
<dbReference type="InterPro" id="IPR000246">
    <property type="entry name" value="Peptidase_T2"/>
</dbReference>
<feature type="binding site" evidence="10">
    <location>
        <begin position="207"/>
        <end position="210"/>
    </location>
    <ligand>
        <name>substrate</name>
    </ligand>
</feature>
<dbReference type="PANTHER" id="PTHR10188">
    <property type="entry name" value="L-ASPARAGINASE"/>
    <property type="match status" value="1"/>
</dbReference>
<name>A0A6P6XSZ7_DERPT</name>
<dbReference type="RefSeq" id="XP_027195998.1">
    <property type="nucleotide sequence ID" value="XM_027340197.1"/>
</dbReference>
<evidence type="ECO:0000256" key="8">
    <source>
        <dbReference type="ARBA" id="ARBA00061780"/>
    </source>
</evidence>
<keyword evidence="5" id="KW-0068">Autocatalytic cleavage</keyword>
<evidence type="ECO:0000256" key="3">
    <source>
        <dbReference type="ARBA" id="ARBA00022670"/>
    </source>
</evidence>
<comment type="catalytic activity">
    <reaction evidence="1">
        <text>Cleavage of a beta-linked Asp residue from the N-terminus of a polypeptide.</text>
        <dbReference type="EC" id="3.4.19.5"/>
    </reaction>
</comment>
<dbReference type="InParanoid" id="A0A6P6XSZ7"/>
<dbReference type="CDD" id="cd04702">
    <property type="entry name" value="ASRGL1_like"/>
    <property type="match status" value="1"/>
</dbReference>
<dbReference type="OrthoDB" id="2262349at2759"/>
<evidence type="ECO:0000313" key="12">
    <source>
        <dbReference type="Proteomes" id="UP000515146"/>
    </source>
</evidence>
<comment type="subunit">
    <text evidence="8">Heterodimer of an alpha and beta chain produced by autocleavage.</text>
</comment>
<evidence type="ECO:0000256" key="9">
    <source>
        <dbReference type="PIRSR" id="PIRSR600246-1"/>
    </source>
</evidence>
<dbReference type="GO" id="GO:0004067">
    <property type="term" value="F:asparaginase activity"/>
    <property type="evidence" value="ECO:0007669"/>
    <property type="project" value="UniProtKB-EC"/>
</dbReference>
<keyword evidence="4" id="KW-0378">Hydrolase</keyword>
<evidence type="ECO:0000256" key="2">
    <source>
        <dbReference type="ARBA" id="ARBA00010872"/>
    </source>
</evidence>